<evidence type="ECO:0000256" key="1">
    <source>
        <dbReference type="SAM" id="MobiDB-lite"/>
    </source>
</evidence>
<dbReference type="RefSeq" id="XP_033536461.1">
    <property type="nucleotide sequence ID" value="XM_033677970.1"/>
</dbReference>
<feature type="region of interest" description="Disordered" evidence="1">
    <location>
        <begin position="30"/>
        <end position="224"/>
    </location>
</feature>
<protein>
    <submittedName>
        <fullName evidence="2 4">Uncharacterized protein</fullName>
    </submittedName>
</protein>
<reference evidence="4" key="2">
    <citation type="submission" date="2020-04" db="EMBL/GenBank/DDBJ databases">
        <authorList>
            <consortium name="NCBI Genome Project"/>
        </authorList>
    </citation>
    <scope>NUCLEOTIDE SEQUENCE</scope>
    <source>
        <strain evidence="4">CBS 781.70</strain>
    </source>
</reference>
<gene>
    <name evidence="2 4" type="ORF">P152DRAFT_447127</name>
</gene>
<keyword evidence="3" id="KW-1185">Reference proteome</keyword>
<dbReference type="AlphaFoldDB" id="A0A6G1GA89"/>
<accession>A0A6G1GA89</accession>
<feature type="compositionally biased region" description="Polar residues" evidence="1">
    <location>
        <begin position="44"/>
        <end position="64"/>
    </location>
</feature>
<proteinExistence type="predicted"/>
<dbReference type="Proteomes" id="UP000504638">
    <property type="component" value="Unplaced"/>
</dbReference>
<reference evidence="2 4" key="1">
    <citation type="submission" date="2020-01" db="EMBL/GenBank/DDBJ databases">
        <authorList>
            <consortium name="DOE Joint Genome Institute"/>
            <person name="Haridas S."/>
            <person name="Albert R."/>
            <person name="Binder M."/>
            <person name="Bloem J."/>
            <person name="Labutti K."/>
            <person name="Salamov A."/>
            <person name="Andreopoulos B."/>
            <person name="Baker S.E."/>
            <person name="Barry K."/>
            <person name="Bills G."/>
            <person name="Bluhm B.H."/>
            <person name="Cannon C."/>
            <person name="Castanera R."/>
            <person name="Culley D.E."/>
            <person name="Daum C."/>
            <person name="Ezra D."/>
            <person name="Gonzalez J.B."/>
            <person name="Henrissat B."/>
            <person name="Kuo A."/>
            <person name="Liang C."/>
            <person name="Lipzen A."/>
            <person name="Lutzoni F."/>
            <person name="Magnuson J."/>
            <person name="Mondo S."/>
            <person name="Nolan M."/>
            <person name="Ohm R."/>
            <person name="Pangilinan J."/>
            <person name="Park H.-J."/>
            <person name="Ramirez L."/>
            <person name="Alfaro M."/>
            <person name="Sun H."/>
            <person name="Tritt A."/>
            <person name="Yoshinaga Y."/>
            <person name="Zwiers L.-H."/>
            <person name="Turgeon B.G."/>
            <person name="Goodwin S.B."/>
            <person name="Spatafora J.W."/>
            <person name="Crous P.W."/>
            <person name="Grigoriev I.V."/>
        </authorList>
    </citation>
    <scope>NUCLEOTIDE SEQUENCE</scope>
    <source>
        <strain evidence="2 4">CBS 781.70</strain>
    </source>
</reference>
<feature type="compositionally biased region" description="Low complexity" evidence="1">
    <location>
        <begin position="128"/>
        <end position="146"/>
    </location>
</feature>
<organism evidence="2">
    <name type="scientific">Eremomyces bilateralis CBS 781.70</name>
    <dbReference type="NCBI Taxonomy" id="1392243"/>
    <lineage>
        <taxon>Eukaryota</taxon>
        <taxon>Fungi</taxon>
        <taxon>Dikarya</taxon>
        <taxon>Ascomycota</taxon>
        <taxon>Pezizomycotina</taxon>
        <taxon>Dothideomycetes</taxon>
        <taxon>Dothideomycetes incertae sedis</taxon>
        <taxon>Eremomycetales</taxon>
        <taxon>Eremomycetaceae</taxon>
        <taxon>Eremomyces</taxon>
    </lineage>
</organism>
<dbReference type="OrthoDB" id="5400063at2759"/>
<name>A0A6G1GA89_9PEZI</name>
<reference evidence="4" key="3">
    <citation type="submission" date="2025-04" db="UniProtKB">
        <authorList>
            <consortium name="RefSeq"/>
        </authorList>
    </citation>
    <scope>IDENTIFICATION</scope>
    <source>
        <strain evidence="4">CBS 781.70</strain>
    </source>
</reference>
<dbReference type="EMBL" id="ML975152">
    <property type="protein sequence ID" value="KAF1814830.1"/>
    <property type="molecule type" value="Genomic_DNA"/>
</dbReference>
<feature type="compositionally biased region" description="Low complexity" evidence="1">
    <location>
        <begin position="81"/>
        <end position="106"/>
    </location>
</feature>
<feature type="compositionally biased region" description="Low complexity" evidence="1">
    <location>
        <begin position="191"/>
        <end position="216"/>
    </location>
</feature>
<sequence>MATSNHPDAPFVIPTPRSPSFVSRVRIMDEQVSSTTPDPPTVTMATLNLSSPAEKTDGDIQTTPIRAVTDPTPTLLPSFQSRSPRARSPYSRSHLRSHSTNSSSLSAPPMARAHSNPIPLDSHSMTLSPSFRSSSPLRSPGRVRSPFRPGPPIEESSGIAYSIPISSETINEDAELDLTPRHHSTDIRVIPTASFSSSSMPSTPTSTRSRSPSISSLETIPDMPDVEAAAVEEEMRRLELLRVRSEERAEEEVEGEPARGRGCRRGSVDVGGQARGQGFGFGSAREKRKRWSVCGAERRQDLDLETIWED</sequence>
<evidence type="ECO:0000313" key="3">
    <source>
        <dbReference type="Proteomes" id="UP000504638"/>
    </source>
</evidence>
<evidence type="ECO:0000313" key="2">
    <source>
        <dbReference type="EMBL" id="KAF1814830.1"/>
    </source>
</evidence>
<feature type="region of interest" description="Disordered" evidence="1">
    <location>
        <begin position="244"/>
        <end position="292"/>
    </location>
</feature>
<dbReference type="GeneID" id="54418540"/>
<evidence type="ECO:0000313" key="4">
    <source>
        <dbReference type="RefSeq" id="XP_033536461.1"/>
    </source>
</evidence>
<feature type="compositionally biased region" description="Polar residues" evidence="1">
    <location>
        <begin position="71"/>
        <end position="80"/>
    </location>
</feature>